<dbReference type="PANTHER" id="PTHR35807">
    <property type="entry name" value="TRANSCRIPTIONAL REGULATOR REDD-RELATED"/>
    <property type="match status" value="1"/>
</dbReference>
<dbReference type="CDD" id="cd15831">
    <property type="entry name" value="BTAD"/>
    <property type="match status" value="1"/>
</dbReference>
<dbReference type="SMART" id="SM01043">
    <property type="entry name" value="BTAD"/>
    <property type="match status" value="1"/>
</dbReference>
<dbReference type="InterPro" id="IPR036388">
    <property type="entry name" value="WH-like_DNA-bd_sf"/>
</dbReference>
<evidence type="ECO:0000313" key="8">
    <source>
        <dbReference type="Proteomes" id="UP001501444"/>
    </source>
</evidence>
<evidence type="ECO:0000256" key="4">
    <source>
        <dbReference type="ARBA" id="ARBA00023163"/>
    </source>
</evidence>
<evidence type="ECO:0000256" key="5">
    <source>
        <dbReference type="PROSITE-ProRule" id="PRU01091"/>
    </source>
</evidence>
<organism evidence="7 8">
    <name type="scientific">Dactylosporangium salmoneum</name>
    <dbReference type="NCBI Taxonomy" id="53361"/>
    <lineage>
        <taxon>Bacteria</taxon>
        <taxon>Bacillati</taxon>
        <taxon>Actinomycetota</taxon>
        <taxon>Actinomycetes</taxon>
        <taxon>Micromonosporales</taxon>
        <taxon>Micromonosporaceae</taxon>
        <taxon>Dactylosporangium</taxon>
    </lineage>
</organism>
<dbReference type="InterPro" id="IPR051677">
    <property type="entry name" value="AfsR-DnrI-RedD_regulator"/>
</dbReference>
<protein>
    <recommendedName>
        <fullName evidence="6">OmpR/PhoB-type domain-containing protein</fullName>
    </recommendedName>
</protein>
<keyword evidence="4" id="KW-0804">Transcription</keyword>
<evidence type="ECO:0000313" key="7">
    <source>
        <dbReference type="EMBL" id="GAA2345463.1"/>
    </source>
</evidence>
<dbReference type="Gene3D" id="1.25.40.10">
    <property type="entry name" value="Tetratricopeptide repeat domain"/>
    <property type="match status" value="1"/>
</dbReference>
<gene>
    <name evidence="7" type="ORF">GCM10010170_031570</name>
</gene>
<dbReference type="InterPro" id="IPR011990">
    <property type="entry name" value="TPR-like_helical_dom_sf"/>
</dbReference>
<accession>A0ABP5T4U2</accession>
<evidence type="ECO:0000256" key="1">
    <source>
        <dbReference type="ARBA" id="ARBA00005820"/>
    </source>
</evidence>
<dbReference type="Pfam" id="PF03704">
    <property type="entry name" value="BTAD"/>
    <property type="match status" value="1"/>
</dbReference>
<evidence type="ECO:0000256" key="3">
    <source>
        <dbReference type="ARBA" id="ARBA00023125"/>
    </source>
</evidence>
<dbReference type="Pfam" id="PF00486">
    <property type="entry name" value="Trans_reg_C"/>
    <property type="match status" value="1"/>
</dbReference>
<sequence>MRYEILGPLRITNDEGTRSIAARKIEVLLALLLIRANQVVSTEEVIAEIWGGCAPDRAIAAVHVYISKLRKMLGLDAQGDSPIVTRPPGYVFRLGAAGFDVDDLQALMREGRAHLRGGRHRPAAHAFGEALRLWRGPVLGDAVSGPVTTSFVTWLEEARLECIESLIDSQLHLGMHRELVGWLFTLIGEYPLRETFYRQLMLGLCRSERQADALRVFHIARRTLNEELGLEPSRALQQLHEAILRADERLEVDAAA</sequence>
<keyword evidence="8" id="KW-1185">Reference proteome</keyword>
<dbReference type="InterPro" id="IPR005158">
    <property type="entry name" value="BTAD"/>
</dbReference>
<dbReference type="SUPFAM" id="SSF46894">
    <property type="entry name" value="C-terminal effector domain of the bipartite response regulators"/>
    <property type="match status" value="1"/>
</dbReference>
<dbReference type="SUPFAM" id="SSF48452">
    <property type="entry name" value="TPR-like"/>
    <property type="match status" value="1"/>
</dbReference>
<name>A0ABP5T4U2_9ACTN</name>
<dbReference type="EMBL" id="BAAARV010000025">
    <property type="protein sequence ID" value="GAA2345463.1"/>
    <property type="molecule type" value="Genomic_DNA"/>
</dbReference>
<comment type="caution">
    <text evidence="7">The sequence shown here is derived from an EMBL/GenBank/DDBJ whole genome shotgun (WGS) entry which is preliminary data.</text>
</comment>
<evidence type="ECO:0000259" key="6">
    <source>
        <dbReference type="PROSITE" id="PS51755"/>
    </source>
</evidence>
<comment type="similarity">
    <text evidence="1">Belongs to the AfsR/DnrI/RedD regulatory family.</text>
</comment>
<reference evidence="8" key="1">
    <citation type="journal article" date="2019" name="Int. J. Syst. Evol. Microbiol.">
        <title>The Global Catalogue of Microorganisms (GCM) 10K type strain sequencing project: providing services to taxonomists for standard genome sequencing and annotation.</title>
        <authorList>
            <consortium name="The Broad Institute Genomics Platform"/>
            <consortium name="The Broad Institute Genome Sequencing Center for Infectious Disease"/>
            <person name="Wu L."/>
            <person name="Ma J."/>
        </authorList>
    </citation>
    <scope>NUCLEOTIDE SEQUENCE [LARGE SCALE GENOMIC DNA]</scope>
    <source>
        <strain evidence="8">JCM 3272</strain>
    </source>
</reference>
<evidence type="ECO:0000256" key="2">
    <source>
        <dbReference type="ARBA" id="ARBA00023015"/>
    </source>
</evidence>
<keyword evidence="2" id="KW-0805">Transcription regulation</keyword>
<dbReference type="SMART" id="SM00862">
    <property type="entry name" value="Trans_reg_C"/>
    <property type="match status" value="1"/>
</dbReference>
<feature type="DNA-binding region" description="OmpR/PhoB-type" evidence="5">
    <location>
        <begin position="1"/>
        <end position="94"/>
    </location>
</feature>
<keyword evidence="3 5" id="KW-0238">DNA-binding</keyword>
<dbReference type="Gene3D" id="1.10.10.10">
    <property type="entry name" value="Winged helix-like DNA-binding domain superfamily/Winged helix DNA-binding domain"/>
    <property type="match status" value="1"/>
</dbReference>
<dbReference type="PANTHER" id="PTHR35807:SF1">
    <property type="entry name" value="TRANSCRIPTIONAL REGULATOR REDD"/>
    <property type="match status" value="1"/>
</dbReference>
<dbReference type="Proteomes" id="UP001501444">
    <property type="component" value="Unassembled WGS sequence"/>
</dbReference>
<proteinExistence type="inferred from homology"/>
<dbReference type="RefSeq" id="WP_344613124.1">
    <property type="nucleotide sequence ID" value="NZ_BAAARV010000025.1"/>
</dbReference>
<feature type="domain" description="OmpR/PhoB-type" evidence="6">
    <location>
        <begin position="1"/>
        <end position="94"/>
    </location>
</feature>
<dbReference type="InterPro" id="IPR001867">
    <property type="entry name" value="OmpR/PhoB-type_DNA-bd"/>
</dbReference>
<dbReference type="PROSITE" id="PS51755">
    <property type="entry name" value="OMPR_PHOB"/>
    <property type="match status" value="1"/>
</dbReference>
<dbReference type="InterPro" id="IPR016032">
    <property type="entry name" value="Sig_transdc_resp-reg_C-effctor"/>
</dbReference>